<dbReference type="PROSITE" id="PS00623">
    <property type="entry name" value="GMC_OXRED_1"/>
    <property type="match status" value="1"/>
</dbReference>
<evidence type="ECO:0000256" key="1">
    <source>
        <dbReference type="ARBA" id="ARBA00001974"/>
    </source>
</evidence>
<name>A0ABP1DYQ4_9APHY</name>
<dbReference type="InterPro" id="IPR036188">
    <property type="entry name" value="FAD/NAD-bd_sf"/>
</dbReference>
<evidence type="ECO:0000256" key="3">
    <source>
        <dbReference type="ARBA" id="ARBA00022630"/>
    </source>
</evidence>
<dbReference type="InterPro" id="IPR007867">
    <property type="entry name" value="GMC_OxRtase_C"/>
</dbReference>
<dbReference type="Gene3D" id="3.30.560.10">
    <property type="entry name" value="Glucose Oxidase, domain 3"/>
    <property type="match status" value="1"/>
</dbReference>
<evidence type="ECO:0000256" key="6">
    <source>
        <dbReference type="ARBA" id="ARBA00023002"/>
    </source>
</evidence>
<gene>
    <name evidence="11" type="ORF">GFSPODELE1_LOCUS8730</name>
</gene>
<evidence type="ECO:0000256" key="5">
    <source>
        <dbReference type="ARBA" id="ARBA00022827"/>
    </source>
</evidence>
<dbReference type="Proteomes" id="UP001497453">
    <property type="component" value="Chromosome 7"/>
</dbReference>
<evidence type="ECO:0000256" key="8">
    <source>
        <dbReference type="SAM" id="SignalP"/>
    </source>
</evidence>
<sequence>MQLFLFLVAPICATIAVRAIEADPAVFANTTFDFIVVGGGTTGLGVATRLSDDFSAIVGVIEAGKHLADNTILIPALGGSGVGNPTYDWLLSTTPQAQLGNRTFLLGRGKVLGGTSAMNLMQYTKASKREYDDWGQLGNPGWNFDDLQGFMKKAESWTPPEPRTVSQFATDNHAPDHGRNGSIQTTANANYSGLIPEYLDSLEKLSGLPRNLSPLGGNPVGSMSVTVTVDAHNRSRSYSANGYYDPRSSRSNLVVLTGAEVIKVETEKGTSGLHKATKVHYIAQNNVTYGASVSREVIISAGSVKTPQVLELSGIGDSRHLRSVGISTVIDLPGVGKNLQDHVGVSLSFSTLPNITTYDALRDPDILPILFQQYETNRTGLLSGPPSTTAFLPLERFISAGDIMRIKRDLDKDLSKAQFKTQAYHIQRQWLDDNTVPQLELAFLAGGIGANITDPKAKFYSFDVVCLHPFARGAVNVANDDGRSAPVIDPRFLDSPGDFDRQILLHGLRFALNMAQTEPLRSLTTSVSSGPPFNATDQELKEWIRDNATSDLHPTGSASMLRRELGGVVGPDFLVHGTSNIRVVDMSIWPLHLGTHPTATLYGLAEKAADVIGQGNLSEG</sequence>
<reference evidence="12" key="1">
    <citation type="submission" date="2024-04" db="EMBL/GenBank/DDBJ databases">
        <authorList>
            <person name="Shaw F."/>
            <person name="Minotto A."/>
        </authorList>
    </citation>
    <scope>NUCLEOTIDE SEQUENCE [LARGE SCALE GENOMIC DNA]</scope>
</reference>
<keyword evidence="12" id="KW-1185">Reference proteome</keyword>
<accession>A0ABP1DYQ4</accession>
<dbReference type="InterPro" id="IPR000172">
    <property type="entry name" value="GMC_OxRdtase_N"/>
</dbReference>
<dbReference type="PANTHER" id="PTHR11552:SF201">
    <property type="entry name" value="GLUCOSE-METHANOL-CHOLINE OXIDOREDUCTASE N-TERMINAL DOMAIN-CONTAINING PROTEIN"/>
    <property type="match status" value="1"/>
</dbReference>
<keyword evidence="3 7" id="KW-0285">Flavoprotein</keyword>
<keyword evidence="4 8" id="KW-0732">Signal</keyword>
<proteinExistence type="inferred from homology"/>
<dbReference type="SUPFAM" id="SSF51905">
    <property type="entry name" value="FAD/NAD(P)-binding domain"/>
    <property type="match status" value="1"/>
</dbReference>
<dbReference type="Pfam" id="PF05199">
    <property type="entry name" value="GMC_oxred_C"/>
    <property type="match status" value="1"/>
</dbReference>
<evidence type="ECO:0000259" key="9">
    <source>
        <dbReference type="PROSITE" id="PS00623"/>
    </source>
</evidence>
<keyword evidence="6" id="KW-0560">Oxidoreductase</keyword>
<evidence type="ECO:0000313" key="11">
    <source>
        <dbReference type="EMBL" id="CAL1712223.1"/>
    </source>
</evidence>
<dbReference type="Pfam" id="PF00732">
    <property type="entry name" value="GMC_oxred_N"/>
    <property type="match status" value="1"/>
</dbReference>
<dbReference type="InterPro" id="IPR012132">
    <property type="entry name" value="GMC_OxRdtase"/>
</dbReference>
<keyword evidence="5 7" id="KW-0274">FAD</keyword>
<feature type="chain" id="PRO_5045789063" description="Glucose-methanol-choline oxidoreductase N-terminal domain-containing protein" evidence="8">
    <location>
        <begin position="20"/>
        <end position="620"/>
    </location>
</feature>
<feature type="signal peptide" evidence="8">
    <location>
        <begin position="1"/>
        <end position="19"/>
    </location>
</feature>
<comment type="similarity">
    <text evidence="2 7">Belongs to the GMC oxidoreductase family.</text>
</comment>
<feature type="domain" description="Glucose-methanol-choline oxidoreductase N-terminal" evidence="9">
    <location>
        <begin position="109"/>
        <end position="132"/>
    </location>
</feature>
<dbReference type="PANTHER" id="PTHR11552">
    <property type="entry name" value="GLUCOSE-METHANOL-CHOLINE GMC OXIDOREDUCTASE"/>
    <property type="match status" value="1"/>
</dbReference>
<organism evidence="11 12">
    <name type="scientific">Somion occarium</name>
    <dbReference type="NCBI Taxonomy" id="3059160"/>
    <lineage>
        <taxon>Eukaryota</taxon>
        <taxon>Fungi</taxon>
        <taxon>Dikarya</taxon>
        <taxon>Basidiomycota</taxon>
        <taxon>Agaricomycotina</taxon>
        <taxon>Agaricomycetes</taxon>
        <taxon>Polyporales</taxon>
        <taxon>Cerrenaceae</taxon>
        <taxon>Somion</taxon>
    </lineage>
</organism>
<feature type="domain" description="Glucose-methanol-choline oxidoreductase N-terminal" evidence="10">
    <location>
        <begin position="302"/>
        <end position="316"/>
    </location>
</feature>
<protein>
    <recommendedName>
        <fullName evidence="9 10">Glucose-methanol-choline oxidoreductase N-terminal domain-containing protein</fullName>
    </recommendedName>
</protein>
<evidence type="ECO:0000259" key="10">
    <source>
        <dbReference type="PROSITE" id="PS00624"/>
    </source>
</evidence>
<dbReference type="PROSITE" id="PS00624">
    <property type="entry name" value="GMC_OXRED_2"/>
    <property type="match status" value="1"/>
</dbReference>
<evidence type="ECO:0000256" key="2">
    <source>
        <dbReference type="ARBA" id="ARBA00010790"/>
    </source>
</evidence>
<dbReference type="SUPFAM" id="SSF54373">
    <property type="entry name" value="FAD-linked reductases, C-terminal domain"/>
    <property type="match status" value="1"/>
</dbReference>
<dbReference type="EMBL" id="OZ037950">
    <property type="protein sequence ID" value="CAL1712223.1"/>
    <property type="molecule type" value="Genomic_DNA"/>
</dbReference>
<evidence type="ECO:0000313" key="12">
    <source>
        <dbReference type="Proteomes" id="UP001497453"/>
    </source>
</evidence>
<evidence type="ECO:0000256" key="7">
    <source>
        <dbReference type="RuleBase" id="RU003968"/>
    </source>
</evidence>
<comment type="cofactor">
    <cofactor evidence="1">
        <name>FAD</name>
        <dbReference type="ChEBI" id="CHEBI:57692"/>
    </cofactor>
</comment>
<dbReference type="Gene3D" id="3.50.50.60">
    <property type="entry name" value="FAD/NAD(P)-binding domain"/>
    <property type="match status" value="1"/>
</dbReference>
<evidence type="ECO:0000256" key="4">
    <source>
        <dbReference type="ARBA" id="ARBA00022729"/>
    </source>
</evidence>
<dbReference type="PIRSF" id="PIRSF000137">
    <property type="entry name" value="Alcohol_oxidase"/>
    <property type="match status" value="1"/>
</dbReference>